<evidence type="ECO:0000313" key="3">
    <source>
        <dbReference type="EMBL" id="QJH96835.1"/>
    </source>
</evidence>
<protein>
    <submittedName>
        <fullName evidence="1">Uncharacterized protein</fullName>
    </submittedName>
</protein>
<name>A0A6H1ZGQ3_9ZZZZ</name>
<dbReference type="EMBL" id="MT142563">
    <property type="protein sequence ID" value="QJA85251.1"/>
    <property type="molecule type" value="Genomic_DNA"/>
</dbReference>
<sequence length="553" mass="60923">MSIPALAWAILPSVVSTATSIANRPKKRDYVPNTSYIDKYIANLQGRRAGREVERMAMNPALRAVGQQYGRGIRQSNYDAAKYGLTGSGIDIQQKLSLSEQATGALTQASEQAGMMQYRENRNIEDYIQQLMMQKGQMQEEGTRAFRQARRQSNADILGSLAQMGATIGAGVSQNIQNKNAVDMYGKLIQARGQTFTPEDTNTFINDISQATKEGRVDPSSAMKLMGEVADSQKERIGVSQGVNMITEMGKFYDQTGKNENLQGNISNITNMLKSGQVDFQGAWKLTQEAINVSEQTSLIDTNKQSLLKAGYSEQEIGDMPRSMIGNKTAVNKMIGEKELINTNTQLANLAGVEITDESILSNQKLFDAHMKKNMSGMNTIQKAAIAATTQEQLDAIITDNPDISMDDFNFVSGIKQKLGKTEQATTLAQANAGTLVGTLKSRFGKDNSQVKELDVIANDQALLQEAIINTKSRLYTILNELKKTAILDGSDIDMSGLSESLQQFRMILQSETSSKPEKQEAWFKLQLGMFEKLNKMYLSAGQNDESVGDYYE</sequence>
<evidence type="ECO:0000313" key="1">
    <source>
        <dbReference type="EMBL" id="QJA47093.1"/>
    </source>
</evidence>
<dbReference type="EMBL" id="MT144031">
    <property type="protein sequence ID" value="QJA47093.1"/>
    <property type="molecule type" value="Genomic_DNA"/>
</dbReference>
<dbReference type="AlphaFoldDB" id="A0A6H1ZGQ3"/>
<proteinExistence type="predicted"/>
<dbReference type="EMBL" id="MT144664">
    <property type="protein sequence ID" value="QJH96835.1"/>
    <property type="molecule type" value="Genomic_DNA"/>
</dbReference>
<gene>
    <name evidence="2" type="ORF">MM415B02243_0010</name>
    <name evidence="1" type="ORF">TM448A00603_0007</name>
    <name evidence="3" type="ORF">TM448B00839_0014</name>
</gene>
<reference evidence="1" key="1">
    <citation type="submission" date="2020-03" db="EMBL/GenBank/DDBJ databases">
        <title>The deep terrestrial virosphere.</title>
        <authorList>
            <person name="Holmfeldt K."/>
            <person name="Nilsson E."/>
            <person name="Simone D."/>
            <person name="Lopez-Fernandez M."/>
            <person name="Wu X."/>
            <person name="de Brujin I."/>
            <person name="Lundin D."/>
            <person name="Andersson A."/>
            <person name="Bertilsson S."/>
            <person name="Dopson M."/>
        </authorList>
    </citation>
    <scope>NUCLEOTIDE SEQUENCE</scope>
    <source>
        <strain evidence="2">MM415B02243</strain>
        <strain evidence="1">TM448A00603</strain>
        <strain evidence="3">TM448B00839</strain>
    </source>
</reference>
<evidence type="ECO:0000313" key="2">
    <source>
        <dbReference type="EMBL" id="QJA85251.1"/>
    </source>
</evidence>
<accession>A0A6H1ZGQ3</accession>
<organism evidence="1">
    <name type="scientific">viral metagenome</name>
    <dbReference type="NCBI Taxonomy" id="1070528"/>
    <lineage>
        <taxon>unclassified sequences</taxon>
        <taxon>metagenomes</taxon>
        <taxon>organismal metagenomes</taxon>
    </lineage>
</organism>